<dbReference type="STRING" id="1080227.A8L45_10315"/>
<reference evidence="1 2" key="1">
    <citation type="submission" date="2016-05" db="EMBL/GenBank/DDBJ databases">
        <title>Genomic Taxonomy of the Vibrionaceae.</title>
        <authorList>
            <person name="Gomez-Gil B."/>
            <person name="Enciso-Ibarra J."/>
        </authorList>
    </citation>
    <scope>NUCLEOTIDE SEQUENCE [LARGE SCALE GENOMIC DNA]</scope>
    <source>
        <strain evidence="1 2">CAIM 1920</strain>
    </source>
</reference>
<dbReference type="InterPro" id="IPR022080">
    <property type="entry name" value="DUF3630"/>
</dbReference>
<evidence type="ECO:0000313" key="2">
    <source>
        <dbReference type="Proteomes" id="UP000094936"/>
    </source>
</evidence>
<proteinExistence type="predicted"/>
<dbReference type="Pfam" id="PF12305">
    <property type="entry name" value="DUF3630"/>
    <property type="match status" value="1"/>
</dbReference>
<protein>
    <recommendedName>
        <fullName evidence="3">DUF3630 domain-containing protein</fullName>
    </recommendedName>
</protein>
<gene>
    <name evidence="1" type="ORF">A8L45_10315</name>
</gene>
<comment type="caution">
    <text evidence="1">The sequence shown here is derived from an EMBL/GenBank/DDBJ whole genome shotgun (WGS) entry which is preliminary data.</text>
</comment>
<evidence type="ECO:0000313" key="1">
    <source>
        <dbReference type="EMBL" id="ODA33434.1"/>
    </source>
</evidence>
<organism evidence="1 2">
    <name type="scientific">Veronia pacifica</name>
    <dbReference type="NCBI Taxonomy" id="1080227"/>
    <lineage>
        <taxon>Bacteria</taxon>
        <taxon>Pseudomonadati</taxon>
        <taxon>Pseudomonadota</taxon>
        <taxon>Gammaproteobacteria</taxon>
        <taxon>Vibrionales</taxon>
        <taxon>Vibrionaceae</taxon>
        <taxon>Veronia</taxon>
    </lineage>
</organism>
<evidence type="ECO:0008006" key="3">
    <source>
        <dbReference type="Google" id="ProtNLM"/>
    </source>
</evidence>
<dbReference type="Proteomes" id="UP000094936">
    <property type="component" value="Unassembled WGS sequence"/>
</dbReference>
<dbReference type="OrthoDB" id="6389032at2"/>
<sequence>MRIYLLAELTLLPYNPDSGRLILTTSALDFDSAESIATSFFDLIGATVKDSQQDADLLSWLLDFEGCPLMARAEHYSASLWLETMGDSGQEELLFLSQWLPSQMGIKIACF</sequence>
<dbReference type="EMBL" id="LYBM01000016">
    <property type="protein sequence ID" value="ODA33434.1"/>
    <property type="molecule type" value="Genomic_DNA"/>
</dbReference>
<name>A0A1C3EJM8_9GAMM</name>
<keyword evidence="2" id="KW-1185">Reference proteome</keyword>
<dbReference type="AlphaFoldDB" id="A0A1C3EJM8"/>
<accession>A0A1C3EJM8</accession>